<evidence type="ECO:0000313" key="2">
    <source>
        <dbReference type="EMBL" id="KAF2794614.1"/>
    </source>
</evidence>
<dbReference type="Proteomes" id="UP000799757">
    <property type="component" value="Unassembled WGS sequence"/>
</dbReference>
<proteinExistence type="predicted"/>
<name>A0A6A6XEQ9_9PLEO</name>
<keyword evidence="3" id="KW-1185">Reference proteome</keyword>
<organism evidence="2 3">
    <name type="scientific">Melanomma pulvis-pyrius CBS 109.77</name>
    <dbReference type="NCBI Taxonomy" id="1314802"/>
    <lineage>
        <taxon>Eukaryota</taxon>
        <taxon>Fungi</taxon>
        <taxon>Dikarya</taxon>
        <taxon>Ascomycota</taxon>
        <taxon>Pezizomycotina</taxon>
        <taxon>Dothideomycetes</taxon>
        <taxon>Pleosporomycetidae</taxon>
        <taxon>Pleosporales</taxon>
        <taxon>Melanommataceae</taxon>
        <taxon>Melanomma</taxon>
    </lineage>
</organism>
<feature type="region of interest" description="Disordered" evidence="1">
    <location>
        <begin position="35"/>
        <end position="56"/>
    </location>
</feature>
<accession>A0A6A6XEQ9</accession>
<sequence length="168" mass="18843">MPGIPIQQPLGGARSDWIWPAKGWLSLPESLAPRHRNASSRMRPGSSDDALPDSGTEAARRALCRKRAGHRHRGRHTLRDIWCVPRHSLALHHCRANTYLKLAKNTTPVFSSSLTGYWSSSDSANPALWSRALRHEIESNILPSVSLFFFPCRAPNFRLAPFFPHCSV</sequence>
<dbReference type="AlphaFoldDB" id="A0A6A6XEQ9"/>
<evidence type="ECO:0000313" key="3">
    <source>
        <dbReference type="Proteomes" id="UP000799757"/>
    </source>
</evidence>
<gene>
    <name evidence="2" type="ORF">K505DRAFT_24552</name>
</gene>
<evidence type="ECO:0000256" key="1">
    <source>
        <dbReference type="SAM" id="MobiDB-lite"/>
    </source>
</evidence>
<reference evidence="2" key="1">
    <citation type="journal article" date="2020" name="Stud. Mycol.">
        <title>101 Dothideomycetes genomes: a test case for predicting lifestyles and emergence of pathogens.</title>
        <authorList>
            <person name="Haridas S."/>
            <person name="Albert R."/>
            <person name="Binder M."/>
            <person name="Bloem J."/>
            <person name="Labutti K."/>
            <person name="Salamov A."/>
            <person name="Andreopoulos B."/>
            <person name="Baker S."/>
            <person name="Barry K."/>
            <person name="Bills G."/>
            <person name="Bluhm B."/>
            <person name="Cannon C."/>
            <person name="Castanera R."/>
            <person name="Culley D."/>
            <person name="Daum C."/>
            <person name="Ezra D."/>
            <person name="Gonzalez J."/>
            <person name="Henrissat B."/>
            <person name="Kuo A."/>
            <person name="Liang C."/>
            <person name="Lipzen A."/>
            <person name="Lutzoni F."/>
            <person name="Magnuson J."/>
            <person name="Mondo S."/>
            <person name="Nolan M."/>
            <person name="Ohm R."/>
            <person name="Pangilinan J."/>
            <person name="Park H.-J."/>
            <person name="Ramirez L."/>
            <person name="Alfaro M."/>
            <person name="Sun H."/>
            <person name="Tritt A."/>
            <person name="Yoshinaga Y."/>
            <person name="Zwiers L.-H."/>
            <person name="Turgeon B."/>
            <person name="Goodwin S."/>
            <person name="Spatafora J."/>
            <person name="Crous P."/>
            <person name="Grigoriev I."/>
        </authorList>
    </citation>
    <scope>NUCLEOTIDE SEQUENCE</scope>
    <source>
        <strain evidence="2">CBS 109.77</strain>
    </source>
</reference>
<dbReference type="EMBL" id="MU001885">
    <property type="protein sequence ID" value="KAF2794614.1"/>
    <property type="molecule type" value="Genomic_DNA"/>
</dbReference>
<protein>
    <submittedName>
        <fullName evidence="2">Uncharacterized protein</fullName>
    </submittedName>
</protein>